<dbReference type="PANTHER" id="PTHR48100">
    <property type="entry name" value="BROAD-SPECIFICITY PHOSPHATASE YOR283W-RELATED"/>
    <property type="match status" value="1"/>
</dbReference>
<dbReference type="InterPro" id="IPR029033">
    <property type="entry name" value="His_PPase_superfam"/>
</dbReference>
<dbReference type="Gene3D" id="3.40.50.1240">
    <property type="entry name" value="Phosphoglycerate mutase-like"/>
    <property type="match status" value="1"/>
</dbReference>
<dbReference type="InterPro" id="IPR013078">
    <property type="entry name" value="His_Pase_superF_clade-1"/>
</dbReference>
<dbReference type="GO" id="GO:0005737">
    <property type="term" value="C:cytoplasm"/>
    <property type="evidence" value="ECO:0007669"/>
    <property type="project" value="TreeGrafter"/>
</dbReference>
<dbReference type="PANTHER" id="PTHR48100:SF1">
    <property type="entry name" value="HISTIDINE PHOSPHATASE FAMILY PROTEIN-RELATED"/>
    <property type="match status" value="1"/>
</dbReference>
<evidence type="ECO:0000313" key="2">
    <source>
        <dbReference type="Proteomes" id="UP000612362"/>
    </source>
</evidence>
<name>A0A8J3MXH6_9CHLR</name>
<comment type="caution">
    <text evidence="1">The sequence shown here is derived from an EMBL/GenBank/DDBJ whole genome shotgun (WGS) entry which is preliminary data.</text>
</comment>
<evidence type="ECO:0000313" key="1">
    <source>
        <dbReference type="EMBL" id="GHO49991.1"/>
    </source>
</evidence>
<dbReference type="SUPFAM" id="SSF53254">
    <property type="entry name" value="Phosphoglycerate mutase-like"/>
    <property type="match status" value="1"/>
</dbReference>
<dbReference type="CDD" id="cd07067">
    <property type="entry name" value="HP_PGM_like"/>
    <property type="match status" value="1"/>
</dbReference>
<dbReference type="SMART" id="SM00855">
    <property type="entry name" value="PGAM"/>
    <property type="match status" value="1"/>
</dbReference>
<dbReference type="GO" id="GO:0016791">
    <property type="term" value="F:phosphatase activity"/>
    <property type="evidence" value="ECO:0007669"/>
    <property type="project" value="TreeGrafter"/>
</dbReference>
<dbReference type="EMBL" id="BNJF01000007">
    <property type="protein sequence ID" value="GHO49991.1"/>
    <property type="molecule type" value="Genomic_DNA"/>
</dbReference>
<keyword evidence="2" id="KW-1185">Reference proteome</keyword>
<accession>A0A8J3MXH6</accession>
<proteinExistence type="predicted"/>
<gene>
    <name evidence="1" type="ORF">KSX_81540</name>
</gene>
<sequence>MPNQTHSYIPLPQLYLIRHCQASGQAPEAPLTARGYQQAEALSDLLSSFPIEYILSSPYRRARETALPLAHARQLELATDERLVERTLSATPREDWLDCLRQTFDDPDLCFEGGESSRAATTRAIAALRDLQQRQHMTSALVTHGNLAALLLKHFDPSINFASWQAMRTPDIYRLTFSEDSLATIEHIEHTV</sequence>
<dbReference type="RefSeq" id="WP_220199060.1">
    <property type="nucleotide sequence ID" value="NZ_BNJF01000007.1"/>
</dbReference>
<protein>
    <submittedName>
        <fullName evidence="1">Phosphoglycerate mutase</fullName>
    </submittedName>
</protein>
<dbReference type="InterPro" id="IPR050275">
    <property type="entry name" value="PGM_Phosphatase"/>
</dbReference>
<dbReference type="AlphaFoldDB" id="A0A8J3MXH6"/>
<reference evidence="1" key="1">
    <citation type="submission" date="2020-10" db="EMBL/GenBank/DDBJ databases">
        <title>Taxonomic study of unclassified bacteria belonging to the class Ktedonobacteria.</title>
        <authorList>
            <person name="Yabe S."/>
            <person name="Wang C.M."/>
            <person name="Zheng Y."/>
            <person name="Sakai Y."/>
            <person name="Cavaletti L."/>
            <person name="Monciardini P."/>
            <person name="Donadio S."/>
        </authorList>
    </citation>
    <scope>NUCLEOTIDE SEQUENCE</scope>
    <source>
        <strain evidence="1">SOSP1-1</strain>
    </source>
</reference>
<organism evidence="1 2">
    <name type="scientific">Ktedonospora formicarum</name>
    <dbReference type="NCBI Taxonomy" id="2778364"/>
    <lineage>
        <taxon>Bacteria</taxon>
        <taxon>Bacillati</taxon>
        <taxon>Chloroflexota</taxon>
        <taxon>Ktedonobacteria</taxon>
        <taxon>Ktedonobacterales</taxon>
        <taxon>Ktedonobacteraceae</taxon>
        <taxon>Ktedonospora</taxon>
    </lineage>
</organism>
<dbReference type="Proteomes" id="UP000612362">
    <property type="component" value="Unassembled WGS sequence"/>
</dbReference>
<dbReference type="Pfam" id="PF00300">
    <property type="entry name" value="His_Phos_1"/>
    <property type="match status" value="1"/>
</dbReference>